<protein>
    <submittedName>
        <fullName evidence="9">Fas apoptotic inhibitory molecule 3 isoform X1</fullName>
    </submittedName>
</protein>
<keyword evidence="2 5" id="KW-0812">Transmembrane</keyword>
<evidence type="ECO:0000256" key="1">
    <source>
        <dbReference type="ARBA" id="ARBA00004370"/>
    </source>
</evidence>
<dbReference type="GeneID" id="103657754"/>
<evidence type="ECO:0000256" key="4">
    <source>
        <dbReference type="SAM" id="MobiDB-lite"/>
    </source>
</evidence>
<dbReference type="Pfam" id="PF07686">
    <property type="entry name" value="V-set"/>
    <property type="match status" value="1"/>
</dbReference>
<dbReference type="Proteomes" id="UP000261680">
    <property type="component" value="Unplaced"/>
</dbReference>
<evidence type="ECO:0000313" key="8">
    <source>
        <dbReference type="Proteomes" id="UP000261680"/>
    </source>
</evidence>
<accession>A0A8M1G9L6</accession>
<evidence type="ECO:0000313" key="9">
    <source>
        <dbReference type="RefSeq" id="XP_040492336.1"/>
    </source>
</evidence>
<dbReference type="GO" id="GO:0005886">
    <property type="term" value="C:plasma membrane"/>
    <property type="evidence" value="ECO:0007669"/>
    <property type="project" value="TreeGrafter"/>
</dbReference>
<dbReference type="OrthoDB" id="9805957at2759"/>
<sequence length="455" mass="50651">MDLWLWSLCFLPVAGALRILPEVKLEGMLGGSITIECPLPQMHVRLYLCREMAESGGCATVVSNKNFVKEEYKHRVTLKPCPDKNLFLVEVTELTKSDSGVYACGTGMKTDRGKTQLVTLTVYSEYELFWEEEPMPEPPRWLHKFLHMPVPPWLQMPVHDSSFEFIPKVTTPAERTKAPPEIHSSPTTPTPHHLRVSRASSVAAAKSPTFLPSTTASKTSAPEGLLRPQTASYNYHTRLHRQRAFHQDPVPGLEDQGFHILVPTTLALILLALLGLLMKRVIQRRKDPATPRGERQPVVSWDPRAATVAMSPRRLSPLSPRLCRAALSRRVRGVAVRMRALEASQRPPLHRPRASQPPRIQNVYSACPRRARAADAEGQAEVPLPGPRATAPSAAPQVPEALWLHAPSLKTSCEYVSLYYKPAAKAEDTDSDDYVNIPCLTHLSSCPPGPRPWCQ</sequence>
<dbReference type="PANTHER" id="PTHR11860:SF59">
    <property type="entry name" value="FAS APOPTOTIC INHIBITORY MOLECULE 3"/>
    <property type="match status" value="1"/>
</dbReference>
<dbReference type="CTD" id="9214"/>
<evidence type="ECO:0000256" key="2">
    <source>
        <dbReference type="ARBA" id="ARBA00022692"/>
    </source>
</evidence>
<dbReference type="InterPro" id="IPR013106">
    <property type="entry name" value="Ig_V-set"/>
</dbReference>
<comment type="subcellular location">
    <subcellularLocation>
        <location evidence="1">Membrane</location>
    </subcellularLocation>
</comment>
<dbReference type="SUPFAM" id="SSF48726">
    <property type="entry name" value="Immunoglobulin"/>
    <property type="match status" value="1"/>
</dbReference>
<dbReference type="Gene3D" id="2.60.40.10">
    <property type="entry name" value="Immunoglobulins"/>
    <property type="match status" value="1"/>
</dbReference>
<feature type="transmembrane region" description="Helical" evidence="5">
    <location>
        <begin position="257"/>
        <end position="277"/>
    </location>
</feature>
<feature type="region of interest" description="Disordered" evidence="4">
    <location>
        <begin position="371"/>
        <end position="393"/>
    </location>
</feature>
<feature type="signal peptide" evidence="6">
    <location>
        <begin position="1"/>
        <end position="16"/>
    </location>
</feature>
<dbReference type="RefSeq" id="XP_040492336.1">
    <property type="nucleotide sequence ID" value="XM_040636402.1"/>
</dbReference>
<keyword evidence="3 5" id="KW-0472">Membrane</keyword>
<dbReference type="InterPro" id="IPR036179">
    <property type="entry name" value="Ig-like_dom_sf"/>
</dbReference>
<evidence type="ECO:0000256" key="3">
    <source>
        <dbReference type="ARBA" id="ARBA00023136"/>
    </source>
</evidence>
<dbReference type="GO" id="GO:0004888">
    <property type="term" value="F:transmembrane signaling receptor activity"/>
    <property type="evidence" value="ECO:0007669"/>
    <property type="project" value="TreeGrafter"/>
</dbReference>
<dbReference type="InterPro" id="IPR050671">
    <property type="entry name" value="CD300_family_receptors"/>
</dbReference>
<keyword evidence="6" id="KW-0732">Signal</keyword>
<gene>
    <name evidence="9" type="primary">FCMR</name>
</gene>
<organism evidence="8 9">
    <name type="scientific">Ursus maritimus</name>
    <name type="common">Polar bear</name>
    <name type="synonym">Thalarctos maritimus</name>
    <dbReference type="NCBI Taxonomy" id="29073"/>
    <lineage>
        <taxon>Eukaryota</taxon>
        <taxon>Metazoa</taxon>
        <taxon>Chordata</taxon>
        <taxon>Craniata</taxon>
        <taxon>Vertebrata</taxon>
        <taxon>Euteleostomi</taxon>
        <taxon>Mammalia</taxon>
        <taxon>Eutheria</taxon>
        <taxon>Laurasiatheria</taxon>
        <taxon>Carnivora</taxon>
        <taxon>Caniformia</taxon>
        <taxon>Ursidae</taxon>
        <taxon>Ursus</taxon>
    </lineage>
</organism>
<dbReference type="PANTHER" id="PTHR11860">
    <property type="entry name" value="POLYMERIC-IMMUNOGLOBULIN RECEPTOR"/>
    <property type="match status" value="1"/>
</dbReference>
<reference evidence="9" key="1">
    <citation type="submission" date="2025-08" db="UniProtKB">
        <authorList>
            <consortium name="RefSeq"/>
        </authorList>
    </citation>
    <scope>IDENTIFICATION</scope>
    <source>
        <tissue evidence="9">Whole blood</tissue>
    </source>
</reference>
<dbReference type="KEGG" id="umr:103657754"/>
<dbReference type="CDD" id="cd05716">
    <property type="entry name" value="IgV_pIgR_like"/>
    <property type="match status" value="1"/>
</dbReference>
<keyword evidence="8" id="KW-1185">Reference proteome</keyword>
<feature type="chain" id="PRO_5035467658" evidence="6">
    <location>
        <begin position="17"/>
        <end position="455"/>
    </location>
</feature>
<dbReference type="InterPro" id="IPR013783">
    <property type="entry name" value="Ig-like_fold"/>
</dbReference>
<proteinExistence type="predicted"/>
<dbReference type="AlphaFoldDB" id="A0A8M1G9L6"/>
<feature type="region of interest" description="Disordered" evidence="4">
    <location>
        <begin position="172"/>
        <end position="194"/>
    </location>
</feature>
<evidence type="ECO:0000259" key="7">
    <source>
        <dbReference type="Pfam" id="PF07686"/>
    </source>
</evidence>
<evidence type="ECO:0000256" key="5">
    <source>
        <dbReference type="SAM" id="Phobius"/>
    </source>
</evidence>
<name>A0A8M1G9L6_URSMA</name>
<evidence type="ECO:0000256" key="6">
    <source>
        <dbReference type="SAM" id="SignalP"/>
    </source>
</evidence>
<feature type="domain" description="Immunoglobulin V-set" evidence="7">
    <location>
        <begin position="24"/>
        <end position="122"/>
    </location>
</feature>
<keyword evidence="5" id="KW-1133">Transmembrane helix</keyword>